<reference evidence="1 2" key="1">
    <citation type="submission" date="2018-11" db="EMBL/GenBank/DDBJ databases">
        <title>Genome sequence of Saitozyma podzolica DSM 27192.</title>
        <authorList>
            <person name="Aliyu H."/>
            <person name="Gorte O."/>
            <person name="Ochsenreither K."/>
        </authorList>
    </citation>
    <scope>NUCLEOTIDE SEQUENCE [LARGE SCALE GENOMIC DNA]</scope>
    <source>
        <strain evidence="1 2">DSM 27192</strain>
    </source>
</reference>
<dbReference type="AlphaFoldDB" id="A0A427XMX9"/>
<evidence type="ECO:0000313" key="1">
    <source>
        <dbReference type="EMBL" id="RSH80168.1"/>
    </source>
</evidence>
<evidence type="ECO:0000313" key="2">
    <source>
        <dbReference type="Proteomes" id="UP000279259"/>
    </source>
</evidence>
<dbReference type="EMBL" id="RSCD01000036">
    <property type="protein sequence ID" value="RSH80168.1"/>
    <property type="molecule type" value="Genomic_DNA"/>
</dbReference>
<name>A0A427XMX9_9TREE</name>
<dbReference type="Proteomes" id="UP000279259">
    <property type="component" value="Unassembled WGS sequence"/>
</dbReference>
<proteinExistence type="predicted"/>
<keyword evidence="2" id="KW-1185">Reference proteome</keyword>
<sequence>MRTPRYTVFIVLSHFHPESSYGIPNRTPRPKNFPAQIEQDHQQPALPGIWWPWQQIESSSQEFWADIPVSSPREFWAWTKKENRRLWTEPRRASWGGLKSQGPEQS</sequence>
<gene>
    <name evidence="1" type="ORF">EHS25_007273</name>
</gene>
<organism evidence="1 2">
    <name type="scientific">Saitozyma podzolica</name>
    <dbReference type="NCBI Taxonomy" id="1890683"/>
    <lineage>
        <taxon>Eukaryota</taxon>
        <taxon>Fungi</taxon>
        <taxon>Dikarya</taxon>
        <taxon>Basidiomycota</taxon>
        <taxon>Agaricomycotina</taxon>
        <taxon>Tremellomycetes</taxon>
        <taxon>Tremellales</taxon>
        <taxon>Trimorphomycetaceae</taxon>
        <taxon>Saitozyma</taxon>
    </lineage>
</organism>
<accession>A0A427XMX9</accession>
<protein>
    <submittedName>
        <fullName evidence="1">Uncharacterized protein</fullName>
    </submittedName>
</protein>
<comment type="caution">
    <text evidence="1">The sequence shown here is derived from an EMBL/GenBank/DDBJ whole genome shotgun (WGS) entry which is preliminary data.</text>
</comment>